<reference evidence="1 2" key="1">
    <citation type="submission" date="2019-06" db="EMBL/GenBank/DDBJ databases">
        <title>WGS assembly of Gossypium darwinii.</title>
        <authorList>
            <person name="Chen Z.J."/>
            <person name="Sreedasyam A."/>
            <person name="Ando A."/>
            <person name="Song Q."/>
            <person name="De L."/>
            <person name="Hulse-Kemp A."/>
            <person name="Ding M."/>
            <person name="Ye W."/>
            <person name="Kirkbride R."/>
            <person name="Jenkins J."/>
            <person name="Plott C."/>
            <person name="Lovell J."/>
            <person name="Lin Y.-M."/>
            <person name="Vaughn R."/>
            <person name="Liu B."/>
            <person name="Li W."/>
            <person name="Simpson S."/>
            <person name="Scheffler B."/>
            <person name="Saski C."/>
            <person name="Grover C."/>
            <person name="Hu G."/>
            <person name="Conover J."/>
            <person name="Carlson J."/>
            <person name="Shu S."/>
            <person name="Boston L."/>
            <person name="Williams M."/>
            <person name="Peterson D."/>
            <person name="Mcgee K."/>
            <person name="Jones D."/>
            <person name="Wendel J."/>
            <person name="Stelly D."/>
            <person name="Grimwood J."/>
            <person name="Schmutz J."/>
        </authorList>
    </citation>
    <scope>NUCLEOTIDE SEQUENCE [LARGE SCALE GENOMIC DNA]</scope>
    <source>
        <strain evidence="1">1808015.09</strain>
    </source>
</reference>
<name>A0A5D2CC67_GOSDA</name>
<dbReference type="Proteomes" id="UP000323506">
    <property type="component" value="Chromosome D05"/>
</dbReference>
<gene>
    <name evidence="1" type="ORF">ES288_D05G057200v1</name>
</gene>
<evidence type="ECO:0000313" key="2">
    <source>
        <dbReference type="Proteomes" id="UP000323506"/>
    </source>
</evidence>
<evidence type="ECO:0000313" key="1">
    <source>
        <dbReference type="EMBL" id="TYG67174.1"/>
    </source>
</evidence>
<sequence length="49" mass="5446">MVKETLGDLPSCLMFKRCAPSAVLIGCEPMMLEICWQCCVAKDGEIYAF</sequence>
<organism evidence="1 2">
    <name type="scientific">Gossypium darwinii</name>
    <name type="common">Darwin's cotton</name>
    <name type="synonym">Gossypium barbadense var. darwinii</name>
    <dbReference type="NCBI Taxonomy" id="34276"/>
    <lineage>
        <taxon>Eukaryota</taxon>
        <taxon>Viridiplantae</taxon>
        <taxon>Streptophyta</taxon>
        <taxon>Embryophyta</taxon>
        <taxon>Tracheophyta</taxon>
        <taxon>Spermatophyta</taxon>
        <taxon>Magnoliopsida</taxon>
        <taxon>eudicotyledons</taxon>
        <taxon>Gunneridae</taxon>
        <taxon>Pentapetalae</taxon>
        <taxon>rosids</taxon>
        <taxon>malvids</taxon>
        <taxon>Malvales</taxon>
        <taxon>Malvaceae</taxon>
        <taxon>Malvoideae</taxon>
        <taxon>Gossypium</taxon>
    </lineage>
</organism>
<protein>
    <submittedName>
        <fullName evidence="1">Uncharacterized protein</fullName>
    </submittedName>
</protein>
<accession>A0A5D2CC67</accession>
<dbReference type="EMBL" id="CM017705">
    <property type="protein sequence ID" value="TYG67174.1"/>
    <property type="molecule type" value="Genomic_DNA"/>
</dbReference>
<keyword evidence="2" id="KW-1185">Reference proteome</keyword>
<dbReference type="AlphaFoldDB" id="A0A5D2CC67"/>
<proteinExistence type="predicted"/>